<proteinExistence type="predicted"/>
<reference evidence="2" key="1">
    <citation type="journal article" date="2023" name="G3 (Bethesda)">
        <title>A reference genome for the long-term kleptoplast-retaining sea slug Elysia crispata morphotype clarki.</title>
        <authorList>
            <person name="Eastman K.E."/>
            <person name="Pendleton A.L."/>
            <person name="Shaikh M.A."/>
            <person name="Suttiyut T."/>
            <person name="Ogas R."/>
            <person name="Tomko P."/>
            <person name="Gavelis G."/>
            <person name="Widhalm J.R."/>
            <person name="Wisecaver J.H."/>
        </authorList>
    </citation>
    <scope>NUCLEOTIDE SEQUENCE</scope>
    <source>
        <strain evidence="2">ECLA1</strain>
    </source>
</reference>
<evidence type="ECO:0000313" key="2">
    <source>
        <dbReference type="EMBL" id="KAK3782151.1"/>
    </source>
</evidence>
<dbReference type="EMBL" id="JAWDGP010002535">
    <property type="protein sequence ID" value="KAK3782151.1"/>
    <property type="molecule type" value="Genomic_DNA"/>
</dbReference>
<organism evidence="2 3">
    <name type="scientific">Elysia crispata</name>
    <name type="common">lettuce slug</name>
    <dbReference type="NCBI Taxonomy" id="231223"/>
    <lineage>
        <taxon>Eukaryota</taxon>
        <taxon>Metazoa</taxon>
        <taxon>Spiralia</taxon>
        <taxon>Lophotrochozoa</taxon>
        <taxon>Mollusca</taxon>
        <taxon>Gastropoda</taxon>
        <taxon>Heterobranchia</taxon>
        <taxon>Euthyneura</taxon>
        <taxon>Panpulmonata</taxon>
        <taxon>Sacoglossa</taxon>
        <taxon>Placobranchoidea</taxon>
        <taxon>Plakobranchidae</taxon>
        <taxon>Elysia</taxon>
    </lineage>
</organism>
<keyword evidence="1" id="KW-0175">Coiled coil</keyword>
<comment type="caution">
    <text evidence="2">The sequence shown here is derived from an EMBL/GenBank/DDBJ whole genome shotgun (WGS) entry which is preliminary data.</text>
</comment>
<dbReference type="AlphaFoldDB" id="A0AAE1A7P9"/>
<evidence type="ECO:0000313" key="3">
    <source>
        <dbReference type="Proteomes" id="UP001283361"/>
    </source>
</evidence>
<sequence>MAEQEVMQRVRHVNECQVLTEAEETLRKCTYEMQATTLKIRTADSGTCLVNNTRQRSLEQLKERIKQFQTEAEKLGTALLNHLESKHPVFGTGRDADSGYCDSQGLEFGSTQLPAPPGATDVRCSFPIQEEGQHSKC</sequence>
<feature type="coiled-coil region" evidence="1">
    <location>
        <begin position="51"/>
        <end position="78"/>
    </location>
</feature>
<evidence type="ECO:0000256" key="1">
    <source>
        <dbReference type="SAM" id="Coils"/>
    </source>
</evidence>
<keyword evidence="3" id="KW-1185">Reference proteome</keyword>
<accession>A0AAE1A7P9</accession>
<name>A0AAE1A7P9_9GAST</name>
<gene>
    <name evidence="2" type="ORF">RRG08_032903</name>
</gene>
<protein>
    <submittedName>
        <fullName evidence="2">Uncharacterized protein</fullName>
    </submittedName>
</protein>
<dbReference type="Proteomes" id="UP001283361">
    <property type="component" value="Unassembled WGS sequence"/>
</dbReference>